<dbReference type="InterPro" id="IPR015942">
    <property type="entry name" value="Asp/Glu/hydantoin_racemase"/>
</dbReference>
<feature type="compositionally biased region" description="Low complexity" evidence="2">
    <location>
        <begin position="454"/>
        <end position="464"/>
    </location>
</feature>
<dbReference type="GO" id="GO:0047661">
    <property type="term" value="F:amino-acid racemase activity"/>
    <property type="evidence" value="ECO:0007669"/>
    <property type="project" value="InterPro"/>
</dbReference>
<feature type="compositionally biased region" description="Basic and acidic residues" evidence="2">
    <location>
        <begin position="466"/>
        <end position="478"/>
    </location>
</feature>
<dbReference type="Pfam" id="PF01177">
    <property type="entry name" value="Asp_Glu_race"/>
    <property type="match status" value="1"/>
</dbReference>
<feature type="region of interest" description="Disordered" evidence="2">
    <location>
        <begin position="454"/>
        <end position="505"/>
    </location>
</feature>
<dbReference type="AlphaFoldDB" id="A0AAN7JAT5"/>
<gene>
    <name evidence="3" type="ORF">RGQ29_012734</name>
</gene>
<evidence type="ECO:0000256" key="2">
    <source>
        <dbReference type="SAM" id="MobiDB-lite"/>
    </source>
</evidence>
<keyword evidence="1" id="KW-0413">Isomerase</keyword>
<feature type="region of interest" description="Disordered" evidence="2">
    <location>
        <begin position="370"/>
        <end position="392"/>
    </location>
</feature>
<dbReference type="SUPFAM" id="SSF53681">
    <property type="entry name" value="Aspartate/glutamate racemase"/>
    <property type="match status" value="2"/>
</dbReference>
<feature type="compositionally biased region" description="Basic and acidic residues" evidence="2">
    <location>
        <begin position="486"/>
        <end position="505"/>
    </location>
</feature>
<feature type="region of interest" description="Disordered" evidence="2">
    <location>
        <begin position="405"/>
        <end position="430"/>
    </location>
</feature>
<dbReference type="EMBL" id="JAXUIC010000002">
    <property type="protein sequence ID" value="KAK4604345.1"/>
    <property type="molecule type" value="Genomic_DNA"/>
</dbReference>
<keyword evidence="4" id="KW-1185">Reference proteome</keyword>
<organism evidence="3 4">
    <name type="scientific">Quercus rubra</name>
    <name type="common">Northern red oak</name>
    <name type="synonym">Quercus borealis</name>
    <dbReference type="NCBI Taxonomy" id="3512"/>
    <lineage>
        <taxon>Eukaryota</taxon>
        <taxon>Viridiplantae</taxon>
        <taxon>Streptophyta</taxon>
        <taxon>Embryophyta</taxon>
        <taxon>Tracheophyta</taxon>
        <taxon>Spermatophyta</taxon>
        <taxon>Magnoliopsida</taxon>
        <taxon>eudicotyledons</taxon>
        <taxon>Gunneridae</taxon>
        <taxon>Pentapetalae</taxon>
        <taxon>rosids</taxon>
        <taxon>fabids</taxon>
        <taxon>Fagales</taxon>
        <taxon>Fagaceae</taxon>
        <taxon>Quercus</taxon>
    </lineage>
</organism>
<proteinExistence type="predicted"/>
<dbReference type="Proteomes" id="UP001324115">
    <property type="component" value="Unassembled WGS sequence"/>
</dbReference>
<dbReference type="PANTHER" id="PTHR21198">
    <property type="entry name" value="GLUTAMATE RACEMASE"/>
    <property type="match status" value="1"/>
</dbReference>
<dbReference type="PANTHER" id="PTHR21198:SF9">
    <property type="entry name" value="ASPARTATE RACEMASE"/>
    <property type="match status" value="1"/>
</dbReference>
<comment type="caution">
    <text evidence="3">The sequence shown here is derived from an EMBL/GenBank/DDBJ whole genome shotgun (WGS) entry which is preliminary data.</text>
</comment>
<dbReference type="Gene3D" id="3.40.50.1860">
    <property type="match status" value="2"/>
</dbReference>
<reference evidence="3 4" key="1">
    <citation type="journal article" date="2023" name="G3 (Bethesda)">
        <title>A haplotype-resolved chromosome-scale genome for Quercus rubra L. provides insights into the genetics of adaptive traits for red oak species.</title>
        <authorList>
            <person name="Kapoor B."/>
            <person name="Jenkins J."/>
            <person name="Schmutz J."/>
            <person name="Zhebentyayeva T."/>
            <person name="Kuelheim C."/>
            <person name="Coggeshall M."/>
            <person name="Heim C."/>
            <person name="Lasky J.R."/>
            <person name="Leites L."/>
            <person name="Islam-Faridi N."/>
            <person name="Romero-Severson J."/>
            <person name="DeLeo V.L."/>
            <person name="Lucas S.M."/>
            <person name="Lazic D."/>
            <person name="Gailing O."/>
            <person name="Carlson J."/>
            <person name="Staton M."/>
        </authorList>
    </citation>
    <scope>NUCLEOTIDE SEQUENCE [LARGE SCALE GENOMIC DNA]</scope>
    <source>
        <strain evidence="3">Pseudo-F2</strain>
    </source>
</reference>
<evidence type="ECO:0000313" key="4">
    <source>
        <dbReference type="Proteomes" id="UP001324115"/>
    </source>
</evidence>
<feature type="compositionally biased region" description="Polar residues" evidence="2">
    <location>
        <begin position="408"/>
        <end position="430"/>
    </location>
</feature>
<protein>
    <submittedName>
        <fullName evidence="3">Uncharacterized protein</fullName>
    </submittedName>
</protein>
<evidence type="ECO:0000256" key="1">
    <source>
        <dbReference type="ARBA" id="ARBA00023235"/>
    </source>
</evidence>
<dbReference type="InterPro" id="IPR001920">
    <property type="entry name" value="Asp/Glu_race"/>
</dbReference>
<evidence type="ECO:0000313" key="3">
    <source>
        <dbReference type="EMBL" id="KAK4604345.1"/>
    </source>
</evidence>
<accession>A0AAN7JAT5</accession>
<name>A0AAN7JAT5_QUERU</name>
<sequence>MTILFHILNCPPVLLGRVSMNKTLYRRRSNLSVAVQISSVSIQTDDSENLIESKKILGSGMALKRSQTPNSLLRQPNTIGVIGGVSVYSTLIFLEKLVRWSSKDGQECVPFVVCSDPALSKELPVLSSFHSFNDRNAQTQFNHGHIVGDLQQKRLFLEQSGACCIVMPCHLSHVWHSEVSKGCSLPFLHVGDCVAMELSKTNLRPLEAGSNVRIGVLATGATLKAGVYQEKLQSQGFEVVLPDQATMHHIILPAIEAFYRRDITGARNLLRIAVQVLLVRAVNTVILASDEMQGLLPHDDPLLKKCIDPMDALARSTIRWATSTEKADPKPISIYHPTTKEVSAAMGTVMEGFFDRVDVVAEAMASASIAAQGAPTETPIPSAEPSPIKEDAQTERISESAFIPIETPTPQKGVTPAATSQTESASPSTPLVISTSDPFVALSQAVKDGYSLVVTPSSIPSSTTRGPDEDLSSDKGSEEVLEDFDDKPTMKKRVSDSDEKDCGEHETEVIDIPEEPETAADIAMPTAPIPATPAAHVSATPAAPTSTGPSLNLTGVTAPSQFEVGSSSATVLDLASEVVAFFTRFDQPEVNDLDPADFWDAGSPYVDFHGFKVPGECVPHLEAIYRSRGDFMKGFLLGRSMREHFLKLLGSVMNDIEHNFIDTISAERILQWRAAVQELIKVGFAVEFMLDHLREIARAFFMKKVQLAVDAIDTRIEALKKEVADLEGCRERLLSGVAGPNRFGDQTLISGL</sequence>